<sequence length="465" mass="51342">MSTSPDSRIAPTRVRYGVLIFVCLLSMITYIDRAWFPNAEKEVGKSLGLTDISDLAIALAAFQLAYALFEIPTGWLGDVYGPRKTLIRIVIWWSTFIAITGLVGMSIFGVTLIGFWVLVGIRFLFGMGEAGAYPNITRALYNWFPSGERGFAQGAVWMSARFMGGLTPLIWLFVVDYLGVHWRVSFGLFGLVGVIWCLAFLAFFRNRPEEHPSVNAAEIEYIRAGGTNADNAHAAVPWKKLFLSANLWALCGMYFCMNYGWYFFMYYLPSFMVGQFNASVDPETATFGQKVVNKLITGSPLLLGMVGCLLGGWLSDRHIRKTGDRRWGRRTYGMIGFGMASLSFAVIVFGPQTALVFAVCIACAGFFNDLALATCWATAQDMGRRYAAIVAGCMNMIGNLGGALTTAVTGWIVASYIKGLSGDELELARNAAYRINFMLFGSVYFIGMLLWLRIDASKPVIPEAE</sequence>
<keyword evidence="4 5" id="KW-0472">Membrane</keyword>
<dbReference type="GO" id="GO:0016020">
    <property type="term" value="C:membrane"/>
    <property type="evidence" value="ECO:0007669"/>
    <property type="project" value="UniProtKB-SubCell"/>
</dbReference>
<dbReference type="InterPro" id="IPR050382">
    <property type="entry name" value="MFS_Na/Anion_cotransporter"/>
</dbReference>
<dbReference type="InParanoid" id="A0A6C2YL10"/>
<organism evidence="7">
    <name type="scientific">Tuwongella immobilis</name>
    <dbReference type="NCBI Taxonomy" id="692036"/>
    <lineage>
        <taxon>Bacteria</taxon>
        <taxon>Pseudomonadati</taxon>
        <taxon>Planctomycetota</taxon>
        <taxon>Planctomycetia</taxon>
        <taxon>Gemmatales</taxon>
        <taxon>Gemmataceae</taxon>
        <taxon>Tuwongella</taxon>
    </lineage>
</organism>
<dbReference type="GO" id="GO:0022857">
    <property type="term" value="F:transmembrane transporter activity"/>
    <property type="evidence" value="ECO:0007669"/>
    <property type="project" value="InterPro"/>
</dbReference>
<feature type="transmembrane region" description="Helical" evidence="5">
    <location>
        <begin position="14"/>
        <end position="31"/>
    </location>
</feature>
<evidence type="ECO:0000256" key="4">
    <source>
        <dbReference type="ARBA" id="ARBA00023136"/>
    </source>
</evidence>
<dbReference type="PROSITE" id="PS50850">
    <property type="entry name" value="MFS"/>
    <property type="match status" value="1"/>
</dbReference>
<feature type="transmembrane region" description="Helical" evidence="5">
    <location>
        <begin position="327"/>
        <end position="349"/>
    </location>
</feature>
<feature type="transmembrane region" description="Helical" evidence="5">
    <location>
        <begin position="155"/>
        <end position="174"/>
    </location>
</feature>
<dbReference type="KEGG" id="tim:GMBLW1_18960"/>
<comment type="subcellular location">
    <subcellularLocation>
        <location evidence="1">Membrane</location>
        <topology evidence="1">Multi-pass membrane protein</topology>
    </subcellularLocation>
</comment>
<feature type="transmembrane region" description="Helical" evidence="5">
    <location>
        <begin position="386"/>
        <end position="413"/>
    </location>
</feature>
<keyword evidence="3 5" id="KW-1133">Transmembrane helix</keyword>
<dbReference type="PANTHER" id="PTHR11662">
    <property type="entry name" value="SOLUTE CARRIER FAMILY 17"/>
    <property type="match status" value="1"/>
</dbReference>
<feature type="transmembrane region" description="Helical" evidence="5">
    <location>
        <begin position="295"/>
        <end position="315"/>
    </location>
</feature>
<evidence type="ECO:0000256" key="1">
    <source>
        <dbReference type="ARBA" id="ARBA00004141"/>
    </source>
</evidence>
<evidence type="ECO:0000259" key="6">
    <source>
        <dbReference type="PROSITE" id="PS50850"/>
    </source>
</evidence>
<gene>
    <name evidence="7" type="ORF">GMBLW1_18960</name>
</gene>
<keyword evidence="8" id="KW-1185">Reference proteome</keyword>
<dbReference type="EMBL" id="LR586016">
    <property type="protein sequence ID" value="VIP02064.1"/>
    <property type="molecule type" value="Genomic_DNA"/>
</dbReference>
<dbReference type="FunCoup" id="A0A6C2YL10">
    <property type="interactions" value="99"/>
</dbReference>
<evidence type="ECO:0000256" key="5">
    <source>
        <dbReference type="SAM" id="Phobius"/>
    </source>
</evidence>
<dbReference type="Proteomes" id="UP000464378">
    <property type="component" value="Chromosome"/>
</dbReference>
<dbReference type="SUPFAM" id="SSF103473">
    <property type="entry name" value="MFS general substrate transporter"/>
    <property type="match status" value="1"/>
</dbReference>
<keyword evidence="2 5" id="KW-0812">Transmembrane</keyword>
<reference evidence="7" key="1">
    <citation type="submission" date="2019-04" db="EMBL/GenBank/DDBJ databases">
        <authorList>
            <consortium name="Science for Life Laboratories"/>
        </authorList>
    </citation>
    <scope>NUCLEOTIDE SEQUENCE</scope>
    <source>
        <strain evidence="7">MBLW1</strain>
    </source>
</reference>
<feature type="transmembrane region" description="Helical" evidence="5">
    <location>
        <begin position="52"/>
        <end position="69"/>
    </location>
</feature>
<feature type="transmembrane region" description="Helical" evidence="5">
    <location>
        <begin position="247"/>
        <end position="268"/>
    </location>
</feature>
<dbReference type="AlphaFoldDB" id="A0A6C2YL10"/>
<dbReference type="PANTHER" id="PTHR11662:SF399">
    <property type="entry name" value="FI19708P1-RELATED"/>
    <property type="match status" value="1"/>
</dbReference>
<name>A0A6C2YL10_9BACT</name>
<evidence type="ECO:0000313" key="8">
    <source>
        <dbReference type="Proteomes" id="UP000464378"/>
    </source>
</evidence>
<feature type="transmembrane region" description="Helical" evidence="5">
    <location>
        <begin position="180"/>
        <end position="204"/>
    </location>
</feature>
<dbReference type="RefSeq" id="WP_162657280.1">
    <property type="nucleotide sequence ID" value="NZ_LR593887.1"/>
</dbReference>
<dbReference type="EMBL" id="LR593887">
    <property type="protein sequence ID" value="VTS00279.1"/>
    <property type="molecule type" value="Genomic_DNA"/>
</dbReference>
<dbReference type="Pfam" id="PF07690">
    <property type="entry name" value="MFS_1"/>
    <property type="match status" value="1"/>
</dbReference>
<evidence type="ECO:0000256" key="2">
    <source>
        <dbReference type="ARBA" id="ARBA00022692"/>
    </source>
</evidence>
<dbReference type="InterPro" id="IPR011701">
    <property type="entry name" value="MFS"/>
</dbReference>
<feature type="transmembrane region" description="Helical" evidence="5">
    <location>
        <begin position="355"/>
        <end position="379"/>
    </location>
</feature>
<dbReference type="InterPro" id="IPR036259">
    <property type="entry name" value="MFS_trans_sf"/>
</dbReference>
<feature type="transmembrane region" description="Helical" evidence="5">
    <location>
        <begin position="89"/>
        <end position="119"/>
    </location>
</feature>
<dbReference type="InterPro" id="IPR020846">
    <property type="entry name" value="MFS_dom"/>
</dbReference>
<evidence type="ECO:0000313" key="7">
    <source>
        <dbReference type="EMBL" id="VIP02064.1"/>
    </source>
</evidence>
<feature type="transmembrane region" description="Helical" evidence="5">
    <location>
        <begin position="433"/>
        <end position="452"/>
    </location>
</feature>
<protein>
    <recommendedName>
        <fullName evidence="6">Major facilitator superfamily (MFS) profile domain-containing protein</fullName>
    </recommendedName>
</protein>
<evidence type="ECO:0000256" key="3">
    <source>
        <dbReference type="ARBA" id="ARBA00022989"/>
    </source>
</evidence>
<accession>A0A6C2YL10</accession>
<dbReference type="Gene3D" id="1.20.1250.20">
    <property type="entry name" value="MFS general substrate transporter like domains"/>
    <property type="match status" value="2"/>
</dbReference>
<proteinExistence type="predicted"/>
<feature type="domain" description="Major facilitator superfamily (MFS) profile" evidence="6">
    <location>
        <begin position="18"/>
        <end position="459"/>
    </location>
</feature>